<evidence type="ECO:0000256" key="3">
    <source>
        <dbReference type="ARBA" id="ARBA00023180"/>
    </source>
</evidence>
<protein>
    <submittedName>
        <fullName evidence="6">G_PROTEIN_RECEP_F1_2 domain-containing protein</fullName>
    </submittedName>
</protein>
<evidence type="ECO:0000313" key="6">
    <source>
        <dbReference type="EMBL" id="GFS84401.1"/>
    </source>
</evidence>
<comment type="caution">
    <text evidence="4">Lacks conserved residue(s) required for the propagation of feature annotation.</text>
</comment>
<keyword evidence="7" id="KW-1185">Reference proteome</keyword>
<comment type="caution">
    <text evidence="6">The sequence shown here is derived from an EMBL/GenBank/DDBJ whole genome shotgun (WGS) entry which is preliminary data.</text>
</comment>
<dbReference type="Gene3D" id="4.10.400.10">
    <property type="entry name" value="Low-density Lipoprotein Receptor"/>
    <property type="match status" value="1"/>
</dbReference>
<dbReference type="Pfam" id="PF13855">
    <property type="entry name" value="LRR_8"/>
    <property type="match status" value="1"/>
</dbReference>
<dbReference type="SUPFAM" id="SSF52058">
    <property type="entry name" value="L domain-like"/>
    <property type="match status" value="1"/>
</dbReference>
<reference evidence="6" key="1">
    <citation type="submission" date="2020-08" db="EMBL/GenBank/DDBJ databases">
        <title>Multicomponent nature underlies the extraordinary mechanical properties of spider dragline silk.</title>
        <authorList>
            <person name="Kono N."/>
            <person name="Nakamura H."/>
            <person name="Mori M."/>
            <person name="Yoshida Y."/>
            <person name="Ohtoshi R."/>
            <person name="Malay A.D."/>
            <person name="Moran D.A.P."/>
            <person name="Tomita M."/>
            <person name="Numata K."/>
            <person name="Arakawa K."/>
        </authorList>
    </citation>
    <scope>NUCLEOTIDE SEQUENCE</scope>
</reference>
<dbReference type="SMART" id="SM00192">
    <property type="entry name" value="LDLa"/>
    <property type="match status" value="1"/>
</dbReference>
<evidence type="ECO:0000256" key="4">
    <source>
        <dbReference type="PROSITE-ProRule" id="PRU00124"/>
    </source>
</evidence>
<dbReference type="InterPro" id="IPR032675">
    <property type="entry name" value="LRR_dom_sf"/>
</dbReference>
<gene>
    <name evidence="6" type="primary">X975_18325</name>
    <name evidence="6" type="ORF">NPIL_620861</name>
</gene>
<dbReference type="OrthoDB" id="6433699at2759"/>
<dbReference type="SUPFAM" id="SSF57424">
    <property type="entry name" value="LDL receptor-like module"/>
    <property type="match status" value="1"/>
</dbReference>
<keyword evidence="3" id="KW-0325">Glycoprotein</keyword>
<evidence type="ECO:0000256" key="5">
    <source>
        <dbReference type="SAM" id="SignalP"/>
    </source>
</evidence>
<sequence length="274" mass="31551">MKDFTFKGIKIFHFICSSFICLFQGGLGIQHPTYPHLVAAPCPTGYFPCNTSDVCVEQRMNCDSNADCPDNSDEWSCEDNSRKNYFDQLFKKRPDADREKNMSGCELRTSPDDCRCSKKSLFCNHKNLRKVPLLLPQNVQELDLSGNKLHVLQKSDFPELRNIETLLLTSSEVTLLKSEAFGNLMYLKQLYLTNNRISIITNGTFWSNTNLKLFKNFLFFQKVVNVKKVSVTEKNFTLIIKIFTRASWGEVKGSSKDLRYLMTKSIKIFYLLPV</sequence>
<dbReference type="Proteomes" id="UP000887013">
    <property type="component" value="Unassembled WGS sequence"/>
</dbReference>
<dbReference type="InterPro" id="IPR001611">
    <property type="entry name" value="Leu-rich_rpt"/>
</dbReference>
<dbReference type="InterPro" id="IPR023415">
    <property type="entry name" value="LDLR_class-A_CS"/>
</dbReference>
<keyword evidence="1 5" id="KW-0732">Signal</keyword>
<evidence type="ECO:0000256" key="1">
    <source>
        <dbReference type="ARBA" id="ARBA00022729"/>
    </source>
</evidence>
<dbReference type="CDD" id="cd00112">
    <property type="entry name" value="LDLa"/>
    <property type="match status" value="1"/>
</dbReference>
<feature type="signal peptide" evidence="5">
    <location>
        <begin position="1"/>
        <end position="28"/>
    </location>
</feature>
<name>A0A8X6MYJ6_NEPPI</name>
<dbReference type="Pfam" id="PF00057">
    <property type="entry name" value="Ldl_recept_a"/>
    <property type="match status" value="1"/>
</dbReference>
<dbReference type="InterPro" id="IPR050467">
    <property type="entry name" value="LRFN"/>
</dbReference>
<dbReference type="PROSITE" id="PS01209">
    <property type="entry name" value="LDLRA_1"/>
    <property type="match status" value="1"/>
</dbReference>
<accession>A0A8X6MYJ6</accession>
<dbReference type="EMBL" id="BMAW01098366">
    <property type="protein sequence ID" value="GFS84401.1"/>
    <property type="molecule type" value="Genomic_DNA"/>
</dbReference>
<keyword evidence="2 4" id="KW-1015">Disulfide bond</keyword>
<dbReference type="Gene3D" id="3.80.10.10">
    <property type="entry name" value="Ribonuclease Inhibitor"/>
    <property type="match status" value="1"/>
</dbReference>
<dbReference type="PANTHER" id="PTHR45842:SF12">
    <property type="entry name" value="KEKKON 5, ISOFORM A"/>
    <property type="match status" value="1"/>
</dbReference>
<dbReference type="PROSITE" id="PS50068">
    <property type="entry name" value="LDLRA_2"/>
    <property type="match status" value="1"/>
</dbReference>
<dbReference type="InterPro" id="IPR036055">
    <property type="entry name" value="LDL_receptor-like_sf"/>
</dbReference>
<dbReference type="PANTHER" id="PTHR45842">
    <property type="entry name" value="SYNAPTIC ADHESION-LIKE MOLECULE SALM"/>
    <property type="match status" value="1"/>
</dbReference>
<feature type="disulfide bond" evidence="4">
    <location>
        <begin position="62"/>
        <end position="77"/>
    </location>
</feature>
<evidence type="ECO:0000313" key="7">
    <source>
        <dbReference type="Proteomes" id="UP000887013"/>
    </source>
</evidence>
<evidence type="ECO:0000256" key="2">
    <source>
        <dbReference type="ARBA" id="ARBA00023157"/>
    </source>
</evidence>
<dbReference type="InterPro" id="IPR002172">
    <property type="entry name" value="LDrepeatLR_classA_rpt"/>
</dbReference>
<organism evidence="6 7">
    <name type="scientific">Nephila pilipes</name>
    <name type="common">Giant wood spider</name>
    <name type="synonym">Nephila maculata</name>
    <dbReference type="NCBI Taxonomy" id="299642"/>
    <lineage>
        <taxon>Eukaryota</taxon>
        <taxon>Metazoa</taxon>
        <taxon>Ecdysozoa</taxon>
        <taxon>Arthropoda</taxon>
        <taxon>Chelicerata</taxon>
        <taxon>Arachnida</taxon>
        <taxon>Araneae</taxon>
        <taxon>Araneomorphae</taxon>
        <taxon>Entelegynae</taxon>
        <taxon>Araneoidea</taxon>
        <taxon>Nephilidae</taxon>
        <taxon>Nephila</taxon>
    </lineage>
</organism>
<feature type="chain" id="PRO_5036442957" evidence="5">
    <location>
        <begin position="29"/>
        <end position="274"/>
    </location>
</feature>
<proteinExistence type="predicted"/>
<dbReference type="AlphaFoldDB" id="A0A8X6MYJ6"/>